<dbReference type="Proteomes" id="UP000324222">
    <property type="component" value="Unassembled WGS sequence"/>
</dbReference>
<evidence type="ECO:0000313" key="3">
    <source>
        <dbReference type="Proteomes" id="UP000324222"/>
    </source>
</evidence>
<feature type="compositionally biased region" description="Basic and acidic residues" evidence="1">
    <location>
        <begin position="46"/>
        <end position="57"/>
    </location>
</feature>
<evidence type="ECO:0000256" key="1">
    <source>
        <dbReference type="SAM" id="MobiDB-lite"/>
    </source>
</evidence>
<evidence type="ECO:0000313" key="2">
    <source>
        <dbReference type="EMBL" id="MPC49291.1"/>
    </source>
</evidence>
<protein>
    <submittedName>
        <fullName evidence="2">Uncharacterized protein</fullName>
    </submittedName>
</protein>
<proteinExistence type="predicted"/>
<accession>A0A5B7FPB3</accession>
<feature type="compositionally biased region" description="Acidic residues" evidence="1">
    <location>
        <begin position="33"/>
        <end position="45"/>
    </location>
</feature>
<gene>
    <name evidence="2" type="ORF">E2C01_043089</name>
</gene>
<feature type="region of interest" description="Disordered" evidence="1">
    <location>
        <begin position="30"/>
        <end position="57"/>
    </location>
</feature>
<keyword evidence="3" id="KW-1185">Reference proteome</keyword>
<comment type="caution">
    <text evidence="2">The sequence shown here is derived from an EMBL/GenBank/DDBJ whole genome shotgun (WGS) entry which is preliminary data.</text>
</comment>
<organism evidence="2 3">
    <name type="scientific">Portunus trituberculatus</name>
    <name type="common">Swimming crab</name>
    <name type="synonym">Neptunus trituberculatus</name>
    <dbReference type="NCBI Taxonomy" id="210409"/>
    <lineage>
        <taxon>Eukaryota</taxon>
        <taxon>Metazoa</taxon>
        <taxon>Ecdysozoa</taxon>
        <taxon>Arthropoda</taxon>
        <taxon>Crustacea</taxon>
        <taxon>Multicrustacea</taxon>
        <taxon>Malacostraca</taxon>
        <taxon>Eumalacostraca</taxon>
        <taxon>Eucarida</taxon>
        <taxon>Decapoda</taxon>
        <taxon>Pleocyemata</taxon>
        <taxon>Brachyura</taxon>
        <taxon>Eubrachyura</taxon>
        <taxon>Portunoidea</taxon>
        <taxon>Portunidae</taxon>
        <taxon>Portuninae</taxon>
        <taxon>Portunus</taxon>
    </lineage>
</organism>
<dbReference type="EMBL" id="VSRR010008780">
    <property type="protein sequence ID" value="MPC49291.1"/>
    <property type="molecule type" value="Genomic_DNA"/>
</dbReference>
<name>A0A5B7FPB3_PORTR</name>
<dbReference type="AlphaFoldDB" id="A0A5B7FPB3"/>
<sequence>MHNCLSSFLVRCGARLDEYCAPQRYPDLRILNQEDEKEEEEEEEEKEGKAMKRETHEQVDCSLLELRKKK</sequence>
<reference evidence="2 3" key="1">
    <citation type="submission" date="2019-05" db="EMBL/GenBank/DDBJ databases">
        <title>Another draft genome of Portunus trituberculatus and its Hox gene families provides insights of decapod evolution.</title>
        <authorList>
            <person name="Jeong J.-H."/>
            <person name="Song I."/>
            <person name="Kim S."/>
            <person name="Choi T."/>
            <person name="Kim D."/>
            <person name="Ryu S."/>
            <person name="Kim W."/>
        </authorList>
    </citation>
    <scope>NUCLEOTIDE SEQUENCE [LARGE SCALE GENOMIC DNA]</scope>
    <source>
        <tissue evidence="2">Muscle</tissue>
    </source>
</reference>